<dbReference type="EMBL" id="NJHS01000063">
    <property type="protein sequence ID" value="PNJ96963.1"/>
    <property type="molecule type" value="Genomic_DNA"/>
</dbReference>
<protein>
    <submittedName>
        <fullName evidence="1">Uncharacterized protein</fullName>
    </submittedName>
</protein>
<accession>A0ABX4WL62</accession>
<sequence length="87" mass="9888">MRSSGIHGIYNTIRRIGKLKDPLCFILRRENYILAVVCVLPVGKQLPVTIFEPKSTELNILISDGVHELFRIQDIDRFESSTAISKC</sequence>
<evidence type="ECO:0000313" key="1">
    <source>
        <dbReference type="EMBL" id="PNJ96963.1"/>
    </source>
</evidence>
<reference evidence="1 2" key="1">
    <citation type="submission" date="2017-06" db="EMBL/GenBank/DDBJ databases">
        <title>Genome variation in co-occurring toxic Cylindrospermopsis raciborskii strains determines phenotypic plasticity.</title>
        <authorList>
            <person name="Willis A."/>
            <person name="Woodhouse J."/>
            <person name="Ongley S."/>
            <person name="Jex A."/>
            <person name="Burford M."/>
            <person name="Neilan B."/>
        </authorList>
    </citation>
    <scope>NUCLEOTIDE SEQUENCE [LARGE SCALE GENOMIC DNA]</scope>
    <source>
        <strain evidence="1 2">C07</strain>
    </source>
</reference>
<evidence type="ECO:0000313" key="2">
    <source>
        <dbReference type="Proteomes" id="UP000236284"/>
    </source>
</evidence>
<proteinExistence type="predicted"/>
<dbReference type="Proteomes" id="UP000236284">
    <property type="component" value="Unassembled WGS sequence"/>
</dbReference>
<organism evidence="1 2">
    <name type="scientific">Cylindrospermopsis raciborskii C07</name>
    <dbReference type="NCBI Taxonomy" id="2014886"/>
    <lineage>
        <taxon>Bacteria</taxon>
        <taxon>Bacillati</taxon>
        <taxon>Cyanobacteriota</taxon>
        <taxon>Cyanophyceae</taxon>
        <taxon>Nostocales</taxon>
        <taxon>Aphanizomenonaceae</taxon>
        <taxon>Cylindrospermopsis</taxon>
    </lineage>
</organism>
<name>A0ABX4WL62_9CYAN</name>
<keyword evidence="2" id="KW-1185">Reference proteome</keyword>
<comment type="caution">
    <text evidence="1">The sequence shown here is derived from an EMBL/GenBank/DDBJ whole genome shotgun (WGS) entry which is preliminary data.</text>
</comment>
<gene>
    <name evidence="1" type="ORF">CEP15_09675</name>
</gene>